<dbReference type="RefSeq" id="WP_223409555.1">
    <property type="nucleotide sequence ID" value="NZ_JAGSHT010000020.1"/>
</dbReference>
<name>A0ABS7SDZ0_9MICO</name>
<evidence type="ECO:0000313" key="2">
    <source>
        <dbReference type="EMBL" id="MBZ2198572.1"/>
    </source>
</evidence>
<dbReference type="EMBL" id="JAGSHT010000020">
    <property type="protein sequence ID" value="MBZ2198572.1"/>
    <property type="molecule type" value="Genomic_DNA"/>
</dbReference>
<sequence>MTVAVITGAGSGIGAATAARLAGDGYTVALCGRRAERLERTRAGLPGAGHSVHPGDLTDVAQVRRVAAEIAERHDGVDVLVHAAGGLVALEPVDDGDGLGTVAADLSSSFAVNVLSTALLTHALGPALRGGRGRVVAVGSIAGQRGGGLGYASAKAALHGWAYDRARALGPRGITVNVVAPGYTSGTEFFGDAMTDARHERLVGETLTKRAGEPGDIAATIAFLASADAGHLTAQVIGVNGGALPG</sequence>
<dbReference type="CDD" id="cd05233">
    <property type="entry name" value="SDR_c"/>
    <property type="match status" value="1"/>
</dbReference>
<evidence type="ECO:0000313" key="3">
    <source>
        <dbReference type="Proteomes" id="UP000826651"/>
    </source>
</evidence>
<dbReference type="InterPro" id="IPR036291">
    <property type="entry name" value="NAD(P)-bd_dom_sf"/>
</dbReference>
<dbReference type="Gene3D" id="3.40.50.720">
    <property type="entry name" value="NAD(P)-binding Rossmann-like Domain"/>
    <property type="match status" value="1"/>
</dbReference>
<dbReference type="PRINTS" id="PR00081">
    <property type="entry name" value="GDHRDH"/>
</dbReference>
<reference evidence="2 3" key="1">
    <citation type="submission" date="2021-04" db="EMBL/GenBank/DDBJ databases">
        <title>Ruania sp. nov., isolated from sandy soil of mangrove forest.</title>
        <authorList>
            <person name="Ge X."/>
            <person name="Huang R."/>
            <person name="Liu W."/>
        </authorList>
    </citation>
    <scope>NUCLEOTIDE SEQUENCE [LARGE SCALE GENOMIC DNA]</scope>
    <source>
        <strain evidence="2 3">N2-46</strain>
    </source>
</reference>
<dbReference type="InterPro" id="IPR002347">
    <property type="entry name" value="SDR_fam"/>
</dbReference>
<comment type="caution">
    <text evidence="2">The sequence shown here is derived from an EMBL/GenBank/DDBJ whole genome shotgun (WGS) entry which is preliminary data.</text>
</comment>
<proteinExistence type="inferred from homology"/>
<dbReference type="SUPFAM" id="SSF51735">
    <property type="entry name" value="NAD(P)-binding Rossmann-fold domains"/>
    <property type="match status" value="1"/>
</dbReference>
<organism evidence="2 3">
    <name type="scientific">Occultella gossypii</name>
    <dbReference type="NCBI Taxonomy" id="2800820"/>
    <lineage>
        <taxon>Bacteria</taxon>
        <taxon>Bacillati</taxon>
        <taxon>Actinomycetota</taxon>
        <taxon>Actinomycetes</taxon>
        <taxon>Micrococcales</taxon>
        <taxon>Ruaniaceae</taxon>
        <taxon>Occultella</taxon>
    </lineage>
</organism>
<dbReference type="Pfam" id="PF13561">
    <property type="entry name" value="adh_short_C2"/>
    <property type="match status" value="1"/>
</dbReference>
<dbReference type="PANTHER" id="PTHR42760:SF40">
    <property type="entry name" value="3-OXOACYL-[ACYL-CARRIER-PROTEIN] REDUCTASE, CHLOROPLASTIC"/>
    <property type="match status" value="1"/>
</dbReference>
<protein>
    <submittedName>
        <fullName evidence="2">SDR family oxidoreductase</fullName>
    </submittedName>
</protein>
<comment type="similarity">
    <text evidence="1">Belongs to the short-chain dehydrogenases/reductases (SDR) family.</text>
</comment>
<gene>
    <name evidence="2" type="ORF">KCQ71_20650</name>
</gene>
<dbReference type="Proteomes" id="UP000826651">
    <property type="component" value="Unassembled WGS sequence"/>
</dbReference>
<evidence type="ECO:0000256" key="1">
    <source>
        <dbReference type="ARBA" id="ARBA00006484"/>
    </source>
</evidence>
<dbReference type="PANTHER" id="PTHR42760">
    <property type="entry name" value="SHORT-CHAIN DEHYDROGENASES/REDUCTASES FAMILY MEMBER"/>
    <property type="match status" value="1"/>
</dbReference>
<accession>A0ABS7SDZ0</accession>
<keyword evidence="3" id="KW-1185">Reference proteome</keyword>